<evidence type="ECO:0000256" key="1">
    <source>
        <dbReference type="ARBA" id="ARBA00022490"/>
    </source>
</evidence>
<comment type="pathway">
    <text evidence="3">tRNA modification; 5-methoxycarbonylmethyl-2-thiouridine-tRNA biosynthesis.</text>
</comment>
<comment type="function">
    <text evidence="3">Plays a central role in 2-thiolation of mcm(5)S(2)U at tRNA wobble positions of tRNA(Lys), tRNA(Glu) and tRNA(Gln). May act by forming a heterodimer with NCS6/CTU1 that ligates sulfur from thiocarboxylated URM1 onto the uridine of tRNAs at wobble position.</text>
</comment>
<dbReference type="Proteomes" id="UP000838412">
    <property type="component" value="Chromosome 2"/>
</dbReference>
<dbReference type="GO" id="GO:0002143">
    <property type="term" value="P:tRNA wobble position uridine thiolation"/>
    <property type="evidence" value="ECO:0007669"/>
    <property type="project" value="TreeGrafter"/>
</dbReference>
<dbReference type="PANTHER" id="PTHR20882:SF14">
    <property type="entry name" value="CYTOPLASMIC TRNA 2-THIOLATION PROTEIN 2"/>
    <property type="match status" value="1"/>
</dbReference>
<dbReference type="GO" id="GO:0016779">
    <property type="term" value="F:nucleotidyltransferase activity"/>
    <property type="evidence" value="ECO:0007669"/>
    <property type="project" value="UniProtKB-UniRule"/>
</dbReference>
<comment type="subcellular location">
    <subcellularLocation>
        <location evidence="3">Cytoplasm</location>
    </subcellularLocation>
</comment>
<dbReference type="GO" id="GO:0000049">
    <property type="term" value="F:tRNA binding"/>
    <property type="evidence" value="ECO:0007669"/>
    <property type="project" value="InterPro"/>
</dbReference>
<keyword evidence="6" id="KW-1185">Reference proteome</keyword>
<evidence type="ECO:0000256" key="3">
    <source>
        <dbReference type="HAMAP-Rule" id="MF_03054"/>
    </source>
</evidence>
<evidence type="ECO:0000256" key="4">
    <source>
        <dbReference type="SAM" id="MobiDB-lite"/>
    </source>
</evidence>
<dbReference type="GO" id="GO:0005829">
    <property type="term" value="C:cytosol"/>
    <property type="evidence" value="ECO:0007669"/>
    <property type="project" value="TreeGrafter"/>
</dbReference>
<dbReference type="GO" id="GO:0016783">
    <property type="term" value="F:sulfurtransferase activity"/>
    <property type="evidence" value="ECO:0007669"/>
    <property type="project" value="TreeGrafter"/>
</dbReference>
<dbReference type="Pfam" id="PF10288">
    <property type="entry name" value="CTU2"/>
    <property type="match status" value="1"/>
</dbReference>
<feature type="region of interest" description="Disordered" evidence="4">
    <location>
        <begin position="371"/>
        <end position="391"/>
    </location>
</feature>
<sequence>MECGGQVSEADMLPQRLPTAKKKNCVRCGKAAVLVVQTSAAFCRECFLNYFTHKFRSGLGKTRVVQPGERVLLAFSGGPSSAALLDMVKRGMEEGTQKKRLRIEPGVVFIDEGCIIQGFDVDQRQQALQIVSKIAEDSGFPVYRVMLEDFMSEHSTEADLPVTVSNCAETSQDTTEDVERQVKTLSTDDSSADRLKRLFEQAKSLTAKEDLLQMLRSKLLVKVARMHGYTKVMVGDSGTRLSVRIMADIAQGRGSALPLNTGFADDRHGDVVIVRPMRDFIAKEISMYNTICQLESVFLPTLSTRAAEKASIGHLTEAFISGLQVNFPSTVSTVFRTGAKLCVSQDPENMPEGHERCAMCKAPLDTGQQGPLQSSVYKTSGASEDDNKCVATGPEPSPSLCHGCSLTVADFGDFSALSDQLLHD</sequence>
<name>A0A8J9ZK30_BRALA</name>
<dbReference type="OrthoDB" id="5841748at2759"/>
<dbReference type="InterPro" id="IPR014729">
    <property type="entry name" value="Rossmann-like_a/b/a_fold"/>
</dbReference>
<dbReference type="GO" id="GO:0032447">
    <property type="term" value="P:protein urmylation"/>
    <property type="evidence" value="ECO:0007669"/>
    <property type="project" value="UniProtKB-UniRule"/>
</dbReference>
<dbReference type="AlphaFoldDB" id="A0A8J9ZK30"/>
<dbReference type="SUPFAM" id="SSF52402">
    <property type="entry name" value="Adenine nucleotide alpha hydrolases-like"/>
    <property type="match status" value="1"/>
</dbReference>
<evidence type="ECO:0000313" key="5">
    <source>
        <dbReference type="EMBL" id="CAH1254405.1"/>
    </source>
</evidence>
<dbReference type="HAMAP" id="MF_03054">
    <property type="entry name" value="CTU2"/>
    <property type="match status" value="1"/>
</dbReference>
<dbReference type="PANTHER" id="PTHR20882">
    <property type="entry name" value="CYTOPLASMIC TRNA 2-THIOLATION PROTEIN 2"/>
    <property type="match status" value="1"/>
</dbReference>
<protein>
    <recommendedName>
        <fullName evidence="3">Cytoplasmic tRNA 2-thiolation protein 2</fullName>
    </recommendedName>
</protein>
<evidence type="ECO:0000313" key="6">
    <source>
        <dbReference type="Proteomes" id="UP000838412"/>
    </source>
</evidence>
<gene>
    <name evidence="5" type="primary">CTU2</name>
    <name evidence="5" type="ORF">BLAG_LOCUS13822</name>
</gene>
<accession>A0A8J9ZK30</accession>
<dbReference type="Gene3D" id="3.40.50.620">
    <property type="entry name" value="HUPs"/>
    <property type="match status" value="1"/>
</dbReference>
<dbReference type="EMBL" id="OV696687">
    <property type="protein sequence ID" value="CAH1254405.1"/>
    <property type="molecule type" value="Genomic_DNA"/>
</dbReference>
<proteinExistence type="inferred from homology"/>
<reference evidence="5" key="1">
    <citation type="submission" date="2022-01" db="EMBL/GenBank/DDBJ databases">
        <authorList>
            <person name="Braso-Vives M."/>
        </authorList>
    </citation>
    <scope>NUCLEOTIDE SEQUENCE</scope>
</reference>
<dbReference type="InterPro" id="IPR019407">
    <property type="entry name" value="CTU2"/>
</dbReference>
<keyword evidence="2 3" id="KW-0819">tRNA processing</keyword>
<keyword evidence="1 3" id="KW-0963">Cytoplasm</keyword>
<feature type="compositionally biased region" description="Polar residues" evidence="4">
    <location>
        <begin position="371"/>
        <end position="382"/>
    </location>
</feature>
<comment type="similarity">
    <text evidence="3">Belongs to the CTU2/NCS2 family.</text>
</comment>
<dbReference type="UniPathway" id="UPA00988"/>
<organism evidence="5 6">
    <name type="scientific">Branchiostoma lanceolatum</name>
    <name type="common">Common lancelet</name>
    <name type="synonym">Amphioxus lanceolatum</name>
    <dbReference type="NCBI Taxonomy" id="7740"/>
    <lineage>
        <taxon>Eukaryota</taxon>
        <taxon>Metazoa</taxon>
        <taxon>Chordata</taxon>
        <taxon>Cephalochordata</taxon>
        <taxon>Leptocardii</taxon>
        <taxon>Amphioxiformes</taxon>
        <taxon>Branchiostomatidae</taxon>
        <taxon>Branchiostoma</taxon>
    </lineage>
</organism>
<evidence type="ECO:0000256" key="2">
    <source>
        <dbReference type="ARBA" id="ARBA00022694"/>
    </source>
</evidence>